<protein>
    <submittedName>
        <fullName evidence="1">Uncharacterized protein</fullName>
    </submittedName>
</protein>
<dbReference type="AlphaFoldDB" id="A0A2N7L8I1"/>
<reference evidence="2" key="1">
    <citation type="submission" date="2016-07" db="EMBL/GenBank/DDBJ databases">
        <title>Nontailed viruses are major unrecognized killers of bacteria in the ocean.</title>
        <authorList>
            <person name="Kauffman K."/>
            <person name="Hussain F."/>
            <person name="Yang J."/>
            <person name="Arevalo P."/>
            <person name="Brown J."/>
            <person name="Cutler M."/>
            <person name="Kelly L."/>
            <person name="Polz M.F."/>
        </authorList>
    </citation>
    <scope>NUCLEOTIDE SEQUENCE [LARGE SCALE GENOMIC DNA]</scope>
    <source>
        <strain evidence="2">10N.261.45.A10</strain>
    </source>
</reference>
<sequence length="614" mass="67980">MENYPNIAALALIAAIGLSGCGGGGGDDGGAQSSSVSKITTSKSEFTATPRKHDAINVNIPLDVSLTSNVDNLFWRATTDADLSSISNVDTEPFVSEPFISFSLKPYSEKEERVYSEVVTFDFCFDSECERKIQGSPFTIRLDYDVVHPGFSSGAQEKISFETREDNPFSLSQTVEIPLNGFNKEEYVFLVDTVVRSNSSDVACYLSSGNESVVCSYTGYLGQLEEEDKSKETEISLQLCGFFDYDCENPEDSLSVSFAYDFIETKTAEYTVQHKYPLLNSKSGMVYLPYYDAVLGTDENGYALIFGDLSSGEYVDFYQYFHFGIPIDLRGNIQGVFKHPTNEKLVLLVLSDALVVFEPNMSEPTESKFTAIELKKDSLSHGVISSYYSSGNFAYVIEGGQYQNYQRIHAIDLTVNEDRAMKPLDEPVSVVSIDGKAITKEFTTSGDVGGVYEFSPPSYAVSLDHIKDVSSFSISDSNEGCKFLGVNGNEIYSICGERFVFNSSMNQVSKLSDVPMPSWSDPSDWSKRVDLVSYTVDLNGNVYFALAHSSDSRNRGKYIHKFSQELNSFIEYELMYDAAGSRFGSIFVRVNGEIWAAIGEVDSNELGVGKVEFR</sequence>
<dbReference type="RefSeq" id="WP_102391375.1">
    <property type="nucleotide sequence ID" value="NZ_MDAL01000029.1"/>
</dbReference>
<name>A0A2N7L8I1_9GAMM</name>
<evidence type="ECO:0000313" key="1">
    <source>
        <dbReference type="EMBL" id="PMN90519.1"/>
    </source>
</evidence>
<proteinExistence type="predicted"/>
<dbReference type="Proteomes" id="UP000235387">
    <property type="component" value="Unassembled WGS sequence"/>
</dbReference>
<evidence type="ECO:0000313" key="2">
    <source>
        <dbReference type="Proteomes" id="UP000235387"/>
    </source>
</evidence>
<comment type="caution">
    <text evidence="1">The sequence shown here is derived from an EMBL/GenBank/DDBJ whole genome shotgun (WGS) entry which is preliminary data.</text>
</comment>
<dbReference type="EMBL" id="MDAL01000029">
    <property type="protein sequence ID" value="PMN90519.1"/>
    <property type="molecule type" value="Genomic_DNA"/>
</dbReference>
<accession>A0A2N7L8I1</accession>
<organism evidence="1 2">
    <name type="scientific">Enterovibrio norvegicus</name>
    <dbReference type="NCBI Taxonomy" id="188144"/>
    <lineage>
        <taxon>Bacteria</taxon>
        <taxon>Pseudomonadati</taxon>
        <taxon>Pseudomonadota</taxon>
        <taxon>Gammaproteobacteria</taxon>
        <taxon>Vibrionales</taxon>
        <taxon>Vibrionaceae</taxon>
        <taxon>Enterovibrio</taxon>
    </lineage>
</organism>
<gene>
    <name evidence="1" type="ORF">BCT23_19805</name>
</gene>